<proteinExistence type="predicted"/>
<keyword evidence="3" id="KW-1185">Reference proteome</keyword>
<dbReference type="InterPro" id="IPR000594">
    <property type="entry name" value="ThiF_NAD_FAD-bd"/>
</dbReference>
<name>A0ABZ2YRV8_9BACT</name>
<protein>
    <submittedName>
        <fullName evidence="2">PRTRC system ThiF family protein</fullName>
    </submittedName>
</protein>
<dbReference type="Pfam" id="PF00899">
    <property type="entry name" value="ThiF"/>
    <property type="match status" value="1"/>
</dbReference>
<dbReference type="PANTHER" id="PTHR10953">
    <property type="entry name" value="UBIQUITIN-ACTIVATING ENZYME E1"/>
    <property type="match status" value="1"/>
</dbReference>
<evidence type="ECO:0000313" key="3">
    <source>
        <dbReference type="Proteomes" id="UP001485459"/>
    </source>
</evidence>
<dbReference type="CDD" id="cd01483">
    <property type="entry name" value="E1_enzyme_family"/>
    <property type="match status" value="1"/>
</dbReference>
<dbReference type="EMBL" id="CP149822">
    <property type="protein sequence ID" value="WZN41990.1"/>
    <property type="molecule type" value="Genomic_DNA"/>
</dbReference>
<dbReference type="PANTHER" id="PTHR10953:SF247">
    <property type="entry name" value="SLL6053 PROTEIN"/>
    <property type="match status" value="1"/>
</dbReference>
<gene>
    <name evidence="2" type="ORF">WJU16_02935</name>
</gene>
<dbReference type="Proteomes" id="UP001485459">
    <property type="component" value="Chromosome"/>
</dbReference>
<sequence length="268" mass="29662">MNTIHYTAPNLLSPTDPITVNVIGAGGTGSHLAMALADVNCALLELDHPGLQVRLFDNDLVSEANLARQRFSPLEVGLHKATAIISRINRYYGFDWEAIPEAFGPKTAKHLPNMNAQVTFSCVDTVAARRCIAEIIIKSKYYRNAEYRPLYWIDCGNNRISGQVWCATVGDISQPQDMEQITVCQLPFITDEYGDQLVDSPAQPSCSVREALLSQDLFINREIALAAANFFWKMLRKGKSNSRGIFYNAEDGRMVPIPLPDPAVVMAA</sequence>
<dbReference type="InterPro" id="IPR022500">
    <property type="entry name" value="PRTRC_ThiF"/>
</dbReference>
<organism evidence="2 3">
    <name type="scientific">Chitinophaga pollutisoli</name>
    <dbReference type="NCBI Taxonomy" id="3133966"/>
    <lineage>
        <taxon>Bacteria</taxon>
        <taxon>Pseudomonadati</taxon>
        <taxon>Bacteroidota</taxon>
        <taxon>Chitinophagia</taxon>
        <taxon>Chitinophagales</taxon>
        <taxon>Chitinophagaceae</taxon>
        <taxon>Chitinophaga</taxon>
    </lineage>
</organism>
<dbReference type="SUPFAM" id="SSF69572">
    <property type="entry name" value="Activating enzymes of the ubiquitin-like proteins"/>
    <property type="match status" value="1"/>
</dbReference>
<dbReference type="NCBIfam" id="TIGR03736">
    <property type="entry name" value="PRTRC_ThiF"/>
    <property type="match status" value="1"/>
</dbReference>
<dbReference type="InterPro" id="IPR035985">
    <property type="entry name" value="Ubiquitin-activating_enz"/>
</dbReference>
<dbReference type="RefSeq" id="WP_341836833.1">
    <property type="nucleotide sequence ID" value="NZ_CP149822.1"/>
</dbReference>
<evidence type="ECO:0000313" key="2">
    <source>
        <dbReference type="EMBL" id="WZN41990.1"/>
    </source>
</evidence>
<accession>A0ABZ2YRV8</accession>
<reference evidence="3" key="1">
    <citation type="submission" date="2024-03" db="EMBL/GenBank/DDBJ databases">
        <title>Chitinophaga horti sp. nov., isolated from garden soil.</title>
        <authorList>
            <person name="Lee D.S."/>
            <person name="Han D.M."/>
            <person name="Baek J.H."/>
            <person name="Choi D.G."/>
            <person name="Jeon J.H."/>
            <person name="Jeon C.O."/>
        </authorList>
    </citation>
    <scope>NUCLEOTIDE SEQUENCE [LARGE SCALE GENOMIC DNA]</scope>
    <source>
        <strain evidence="3">GPA1</strain>
    </source>
</reference>
<dbReference type="Gene3D" id="3.40.50.720">
    <property type="entry name" value="NAD(P)-binding Rossmann-like Domain"/>
    <property type="match status" value="1"/>
</dbReference>
<dbReference type="InterPro" id="IPR045886">
    <property type="entry name" value="ThiF/MoeB/HesA"/>
</dbReference>
<evidence type="ECO:0000259" key="1">
    <source>
        <dbReference type="Pfam" id="PF00899"/>
    </source>
</evidence>
<feature type="domain" description="THIF-type NAD/FAD binding fold" evidence="1">
    <location>
        <begin position="20"/>
        <end position="168"/>
    </location>
</feature>